<dbReference type="AlphaFoldDB" id="A0A7S1HVN3"/>
<proteinExistence type="predicted"/>
<sequence>MQRGQGSESLEFAEFGHGKNDLPMKEACNSQPVGFAGGRKSLSTMQQEAFTQNHIPFVAHVQDHVPFLCLLQVGYHDPSTGGATARNMSQSQMISNSHIPHPTLGISWCRLPDPSTGLCNLQKDKDPSLCYPTCAREGKCRQSRLGGTSRRQGKHLASSLAVTPLTHLRKWTMVKTRSSTQERPFFFRVGETHFHWRWCSHSLSGSTLVYAHPAPCVP</sequence>
<organism evidence="1">
    <name type="scientific">Eutreptiella gymnastica</name>
    <dbReference type="NCBI Taxonomy" id="73025"/>
    <lineage>
        <taxon>Eukaryota</taxon>
        <taxon>Discoba</taxon>
        <taxon>Euglenozoa</taxon>
        <taxon>Euglenida</taxon>
        <taxon>Spirocuta</taxon>
        <taxon>Euglenophyceae</taxon>
        <taxon>Eutreptiales</taxon>
        <taxon>Eutreptiaceae</taxon>
        <taxon>Eutreptiella</taxon>
    </lineage>
</organism>
<gene>
    <name evidence="1" type="ORF">EGYM00392_LOCUS3374</name>
</gene>
<dbReference type="EMBL" id="HBGA01009201">
    <property type="protein sequence ID" value="CAD8992327.1"/>
    <property type="molecule type" value="Transcribed_RNA"/>
</dbReference>
<accession>A0A7S1HVN3</accession>
<name>A0A7S1HVN3_9EUGL</name>
<reference evidence="1" key="1">
    <citation type="submission" date="2021-01" db="EMBL/GenBank/DDBJ databases">
        <authorList>
            <person name="Corre E."/>
            <person name="Pelletier E."/>
            <person name="Niang G."/>
            <person name="Scheremetjew M."/>
            <person name="Finn R."/>
            <person name="Kale V."/>
            <person name="Holt S."/>
            <person name="Cochrane G."/>
            <person name="Meng A."/>
            <person name="Brown T."/>
            <person name="Cohen L."/>
        </authorList>
    </citation>
    <scope>NUCLEOTIDE SEQUENCE</scope>
    <source>
        <strain evidence="1">NIES-381</strain>
    </source>
</reference>
<protein>
    <submittedName>
        <fullName evidence="1">Uncharacterized protein</fullName>
    </submittedName>
</protein>
<evidence type="ECO:0000313" key="1">
    <source>
        <dbReference type="EMBL" id="CAD8992327.1"/>
    </source>
</evidence>